<gene>
    <name evidence="6" type="ORF">QSP1433_LOCUS9538</name>
</gene>
<evidence type="ECO:0000256" key="3">
    <source>
        <dbReference type="ARBA" id="ARBA00022490"/>
    </source>
</evidence>
<dbReference type="Pfam" id="PF10366">
    <property type="entry name" value="Vps39_1"/>
    <property type="match status" value="1"/>
</dbReference>
<evidence type="ECO:0000259" key="5">
    <source>
        <dbReference type="PROSITE" id="PS50219"/>
    </source>
</evidence>
<keyword evidence="3" id="KW-0963">Cytoplasm</keyword>
<dbReference type="SUPFAM" id="SSF50978">
    <property type="entry name" value="WD40 repeat-like"/>
    <property type="match status" value="1"/>
</dbReference>
<dbReference type="GO" id="GO:0016020">
    <property type="term" value="C:membrane"/>
    <property type="evidence" value="ECO:0007669"/>
    <property type="project" value="TreeGrafter"/>
</dbReference>
<evidence type="ECO:0000313" key="6">
    <source>
        <dbReference type="EMBL" id="CAD9687501.1"/>
    </source>
</evidence>
<dbReference type="PANTHER" id="PTHR12894">
    <property type="entry name" value="CNH DOMAIN CONTAINING"/>
    <property type="match status" value="1"/>
</dbReference>
<feature type="domain" description="CNH" evidence="5">
    <location>
        <begin position="14"/>
        <end position="304"/>
    </location>
</feature>
<organism evidence="6">
    <name type="scientific">Mucochytrium quahogii</name>
    <dbReference type="NCBI Taxonomy" id="96639"/>
    <lineage>
        <taxon>Eukaryota</taxon>
        <taxon>Sar</taxon>
        <taxon>Stramenopiles</taxon>
        <taxon>Bigyra</taxon>
        <taxon>Labyrinthulomycetes</taxon>
        <taxon>Thraustochytrida</taxon>
        <taxon>Thraustochytriidae</taxon>
        <taxon>Mucochytrium</taxon>
    </lineage>
</organism>
<dbReference type="GO" id="GO:0015031">
    <property type="term" value="P:protein transport"/>
    <property type="evidence" value="ECO:0007669"/>
    <property type="project" value="UniProtKB-KW"/>
</dbReference>
<dbReference type="Pfam" id="PF00780">
    <property type="entry name" value="CNH"/>
    <property type="match status" value="1"/>
</dbReference>
<dbReference type="InterPro" id="IPR032914">
    <property type="entry name" value="Vam6/VPS39/TRAP1"/>
</dbReference>
<evidence type="ECO:0000256" key="1">
    <source>
        <dbReference type="ARBA" id="ARBA00004496"/>
    </source>
</evidence>
<evidence type="ECO:0000256" key="2">
    <source>
        <dbReference type="ARBA" id="ARBA00022448"/>
    </source>
</evidence>
<dbReference type="PANTHER" id="PTHR12894:SF27">
    <property type="entry name" value="TRANSFORMING GROWTH FACTOR-BETA RECEPTOR-ASSOCIATED PROTEIN 1"/>
    <property type="match status" value="1"/>
</dbReference>
<dbReference type="AlphaFoldDB" id="A0A7S2S2F1"/>
<name>A0A7S2S2F1_9STRA</name>
<dbReference type="GO" id="GO:0005737">
    <property type="term" value="C:cytoplasm"/>
    <property type="evidence" value="ECO:0007669"/>
    <property type="project" value="UniProtKB-SubCell"/>
</dbReference>
<proteinExistence type="predicted"/>
<dbReference type="GO" id="GO:0006914">
    <property type="term" value="P:autophagy"/>
    <property type="evidence" value="ECO:0007669"/>
    <property type="project" value="TreeGrafter"/>
</dbReference>
<dbReference type="InterPro" id="IPR036322">
    <property type="entry name" value="WD40_repeat_dom_sf"/>
</dbReference>
<comment type="subcellular location">
    <subcellularLocation>
        <location evidence="1">Cytoplasm</location>
    </subcellularLocation>
</comment>
<dbReference type="InterPro" id="IPR019452">
    <property type="entry name" value="VPS39/TGF_beta_rcpt-assoc_1"/>
</dbReference>
<accession>A0A7S2S2F1</accession>
<keyword evidence="4" id="KW-0653">Protein transport</keyword>
<evidence type="ECO:0000256" key="4">
    <source>
        <dbReference type="ARBA" id="ARBA00022927"/>
    </source>
</evidence>
<dbReference type="PROSITE" id="PS50219">
    <property type="entry name" value="CNH"/>
    <property type="match status" value="1"/>
</dbReference>
<dbReference type="GO" id="GO:0034058">
    <property type="term" value="P:endosomal vesicle fusion"/>
    <property type="evidence" value="ECO:0007669"/>
    <property type="project" value="TreeGrafter"/>
</dbReference>
<keyword evidence="2" id="KW-0813">Transport</keyword>
<sequence length="960" mass="107371">MLSSTRVFDSSRISVQGCCISSFYDQVYVGTYDGKVELMTVGRDGNDVRGQGQVLLPGGRPVVQVVSMGEIGLVYALSNGVVECIDSQRMKIKHEAKISIKGEVLGMVVNQDAQPDFAICLATSHKLHIYRWSGERHEIWKTLNIASPPVDLAWSRHMFCVAMEDQIVLIDLHSQNTQKVHEFNSSPKRQLLATSQRQFASGVIPILPGSKVTALSQGMFLMCVDSLGIIIKSTGEPAGNMLVWSSAPLVSVSTVGYVVSLHGDGSTLEVHSIEAASAGGETLLESHKLPHPAVAIIAPSPWNALPSGGAKGTKLEDLAAGGGVLFLTATPPSVYRLGTISLNRRLEQLFEEEDITGAFKLFKDKVLRIFDDRAKPKSQLKGSLFHRVSEDEDTLFSYSSREESISKFYADAGIAMLRLNKIHLAFQQFEKSAMDPRELIAYYKDLQFVKPKEGADFPYSPVLLRPISLLHRIASYDSEDALDEPTNSCQLIQLVRKTSDSTYTELYQCLLAWLEKTKLNQAKKKDVRRDTAIDVALFLGYLKLMFDNENKKENTKKLGLLCESKENHLDIIECTELLIEKGLYHQAALLFSSSEQHIRKALELWADIGSGKYNQDGQDGVSETVRFLSQHQDDQELVWTFSSWVLRESPIQGVEIFTSSDSKLAPARVLEHLEGYDTEKRNMLKLRYLQGLSKFTRDFDAQLAIEYIQVMSIKESFFENVHAQFKDFVQLPDSLGGKSETSGGAYVAELVIRRIDQSPIAEKLTYEKVDLFLKCGWHTKALDILVNQFGDTEAAERYCLNACKGLEESPGIPNDEDDPNDGKRTNPFLDLLCIYLAPENASKFRDASMQILERHGHRIDPTNVISKLPADIPLKDLQMYLSIIFPKNAGELSHLRIERNLCVAHNIKVRNQLMKKHKRNISITSDTRCQACNKPILTSAFALDPSQQYVLHYSCLTTDT</sequence>
<protein>
    <recommendedName>
        <fullName evidence="5">CNH domain-containing protein</fullName>
    </recommendedName>
</protein>
<reference evidence="6" key="1">
    <citation type="submission" date="2021-01" db="EMBL/GenBank/DDBJ databases">
        <authorList>
            <person name="Corre E."/>
            <person name="Pelletier E."/>
            <person name="Niang G."/>
            <person name="Scheremetjew M."/>
            <person name="Finn R."/>
            <person name="Kale V."/>
            <person name="Holt S."/>
            <person name="Cochrane G."/>
            <person name="Meng A."/>
            <person name="Brown T."/>
            <person name="Cohen L."/>
        </authorList>
    </citation>
    <scope>NUCLEOTIDE SEQUENCE</scope>
    <source>
        <strain evidence="6">NY070348D</strain>
    </source>
</reference>
<dbReference type="EMBL" id="HBHK01015199">
    <property type="protein sequence ID" value="CAD9687501.1"/>
    <property type="molecule type" value="Transcribed_RNA"/>
</dbReference>
<dbReference type="InterPro" id="IPR001180">
    <property type="entry name" value="CNH_dom"/>
</dbReference>